<evidence type="ECO:0000256" key="2">
    <source>
        <dbReference type="ARBA" id="ARBA00012513"/>
    </source>
</evidence>
<evidence type="ECO:0000256" key="10">
    <source>
        <dbReference type="ARBA" id="ARBA00047899"/>
    </source>
</evidence>
<dbReference type="PROSITE" id="PS50290">
    <property type="entry name" value="PI3_4_KINASE_3"/>
    <property type="match status" value="1"/>
</dbReference>
<comment type="catalytic activity">
    <reaction evidence="10">
        <text>L-threonyl-[protein] + ATP = O-phospho-L-threonyl-[protein] + ADP + H(+)</text>
        <dbReference type="Rhea" id="RHEA:46608"/>
        <dbReference type="Rhea" id="RHEA-COMP:11060"/>
        <dbReference type="Rhea" id="RHEA-COMP:11605"/>
        <dbReference type="ChEBI" id="CHEBI:15378"/>
        <dbReference type="ChEBI" id="CHEBI:30013"/>
        <dbReference type="ChEBI" id="CHEBI:30616"/>
        <dbReference type="ChEBI" id="CHEBI:61977"/>
        <dbReference type="ChEBI" id="CHEBI:456216"/>
        <dbReference type="EC" id="2.7.11.1"/>
    </reaction>
</comment>
<dbReference type="PROSITE" id="PS00916">
    <property type="entry name" value="PI3_4_KINASE_2"/>
    <property type="match status" value="1"/>
</dbReference>
<dbReference type="InterPro" id="IPR011009">
    <property type="entry name" value="Kinase-like_dom_sf"/>
</dbReference>
<evidence type="ECO:0000256" key="5">
    <source>
        <dbReference type="ARBA" id="ARBA00022741"/>
    </source>
</evidence>
<dbReference type="PROSITE" id="PS00915">
    <property type="entry name" value="PI3_4_KINASE_1"/>
    <property type="match status" value="1"/>
</dbReference>
<protein>
    <recommendedName>
        <fullName evidence="2">non-specific serine/threonine protein kinase</fullName>
        <ecNumber evidence="2">2.7.11.1</ecNumber>
    </recommendedName>
</protein>
<name>A0ABM1EH90_PRICU</name>
<dbReference type="SUPFAM" id="SSF56112">
    <property type="entry name" value="Protein kinase-like (PK-like)"/>
    <property type="match status" value="1"/>
</dbReference>
<dbReference type="InterPro" id="IPR018936">
    <property type="entry name" value="PI3/4_kinase_CS"/>
</dbReference>
<dbReference type="InterPro" id="IPR036940">
    <property type="entry name" value="PI3/4_kinase_cat_sf"/>
</dbReference>
<evidence type="ECO:0000313" key="14">
    <source>
        <dbReference type="Proteomes" id="UP000695022"/>
    </source>
</evidence>
<evidence type="ECO:0000256" key="6">
    <source>
        <dbReference type="ARBA" id="ARBA00022763"/>
    </source>
</evidence>
<evidence type="ECO:0000256" key="8">
    <source>
        <dbReference type="ARBA" id="ARBA00022840"/>
    </source>
</evidence>
<dbReference type="RefSeq" id="XP_014671561.1">
    <property type="nucleotide sequence ID" value="XM_014816075.1"/>
</dbReference>
<proteinExistence type="predicted"/>
<dbReference type="InterPro" id="IPR038980">
    <property type="entry name" value="ATM_plant"/>
</dbReference>
<evidence type="ECO:0000256" key="9">
    <source>
        <dbReference type="ARBA" id="ARBA00023242"/>
    </source>
</evidence>
<dbReference type="Gene3D" id="1.10.1070.11">
    <property type="entry name" value="Phosphatidylinositol 3-/4-kinase, catalytic domain"/>
    <property type="match status" value="1"/>
</dbReference>
<reference evidence="15" key="1">
    <citation type="submission" date="2025-08" db="UniProtKB">
        <authorList>
            <consortium name="RefSeq"/>
        </authorList>
    </citation>
    <scope>IDENTIFICATION</scope>
</reference>
<dbReference type="PANTHER" id="PTHR37079">
    <property type="entry name" value="SERINE/THREONINE-PROTEIN KINASE ATM"/>
    <property type="match status" value="1"/>
</dbReference>
<dbReference type="InterPro" id="IPR000403">
    <property type="entry name" value="PI3/4_kinase_cat_dom"/>
</dbReference>
<keyword evidence="3" id="KW-0723">Serine/threonine-protein kinase</keyword>
<accession>A0ABM1EH90</accession>
<dbReference type="CDD" id="cd05171">
    <property type="entry name" value="PIKKc_ATM"/>
    <property type="match status" value="1"/>
</dbReference>
<dbReference type="EC" id="2.7.11.1" evidence="2"/>
<evidence type="ECO:0000256" key="1">
    <source>
        <dbReference type="ARBA" id="ARBA00004123"/>
    </source>
</evidence>
<keyword evidence="9" id="KW-0539">Nucleus</keyword>
<comment type="subcellular location">
    <subcellularLocation>
        <location evidence="1">Nucleus</location>
    </subcellularLocation>
</comment>
<keyword evidence="14" id="KW-1185">Reference proteome</keyword>
<dbReference type="Gene3D" id="3.30.1010.10">
    <property type="entry name" value="Phosphatidylinositol 3-kinase Catalytic Subunit, Chain A, domain 4"/>
    <property type="match status" value="1"/>
</dbReference>
<dbReference type="Pfam" id="PF02259">
    <property type="entry name" value="FAT"/>
    <property type="match status" value="1"/>
</dbReference>
<keyword evidence="6" id="KW-0227">DNA damage</keyword>
<keyword evidence="8" id="KW-0067">ATP-binding</keyword>
<dbReference type="Pfam" id="PF02260">
    <property type="entry name" value="FATC"/>
    <property type="match status" value="1"/>
</dbReference>
<sequence>MFAIHCEILEYVFAEALKCCPEVVTHVAVVTATLVPVVKLSSGSASEKARSLLEMLFVQNASKLADVMASLHPFPDTPDFARLRAVHRKYKYADGVLSLREEIEIFLKASEASAPHSRGEGLQHIGEQLSSRRLELEVLVRECKRNGQQSILVRLICELIAVCRAAGGEEERQAAARCLGSIGVADLFTLVLQARGALQGGRYEPRLLPGSTDSCDHLFYRNATIFHQLSTYLTDSSVEVVTAASSVLKHLLATKSGQDFAALYKDATNDHLFQNLHPFRKRTRVASARIIVPHEATFLATMDIQEVWAPTNSTHADWITNLVCYLIKSTAVTDEMLLLLEPICKAKVEFCELVLPYLVHSILARRCDVHRDVLSRQVRVFFSSHCGAAAPAGGSRPTTPAFTGAASDVPLTMNKHSVRVMLNLLQYLRLQQTHTTCGLAATAWDTNFWLDVDYLQLARAAQYCSAYFTSVLFTEIACYIAADMCASELPLPPPKRAGKATMTQQEVSEISQTFFVSRLDSVGAHAAGAHAVLLEAYRAIGDSDCVYGCVVGRLADPATRITTYEMENKWERALGTYDLLTHQQPAEGSTGIVKALQCAGLDHVLHSYLEQLRAENRMEDDAGLQSVFYGSAWRDLGQWNLDTTHRSQSAEFQQTIYSALQQVADGNEASAAMSLAAGREAVIGQLLHAGLETTRNIYPALSSLQCLNELEQALPVICRAELVGDLLQRWQHSDVYSVADYDFVEPVLSLRCAVLSVLARRRGAANVDLQGALMTSLERLSRLAREAGLLQIAEKNIFRIKQLEQKWQTGELSWNLEEAKIYWARAECDTALCLLKSLVCDLKKATANGSVRRNASLYPKALCLYGDWLASTHSKHPQVIMEDYLEKAVECVERGGAQAAAVALDAYLSLARYADNQYRHVVDYMCSSTYDAKQALLRESREAASMIKTMDRNQNVSSRVLITLEKQSILDQREMSDMLRQKNTFLVKAVNNYLRLLRAGDDHDLRVFRLVSLWFHNANNDDVNALIKDGVGCIKSHKFLALMYQLAARMSTKQQHSSLFQPTLDELIVRTVKDHPHHTLPIILALANSYKDTELFASKTTPGRGRRSKVKENSVVEEDRVLAAKNMLNLLRVRGHGDIIANMEALSDAYISLAYLDASAHKKETQSINIPASQHLLALANLHNVAVPTLELPVDPTCEYKNIVHVVRFAPTFKLAGGLNLPKIITCLSSDGKQRRQLVKARDDLRQDAVMQQVFAIVNRLLQGQQETRKRRLHIRQYKVMPLSQRSGLLEWCEDTIPLGVYLVGDSQRGGGAHHKYRPGDWTASACRRVMLAASGSDKLAAFLDACRHFLPVFRHFFFEGFVEPAIWFERKLAYTRSVATNSIVGYILGLGDRHVQNILVDRNTAELVHIDLGIAFEQGRILPTPETVPFRLTRDIVDGMGITGTEGVFRRCCEKTMEVMRSSQEAIVTILEVLLHDPLYAWNLTPLKACAVQQRKHDESAIAAATTANTDLLDVETAATAAGKAGHGSDADVNKMAERVLLRLRQKLQGVEDGVPLSIEGQVSHLIQEARDPKNLACLFPGWQPYL</sequence>
<dbReference type="PROSITE" id="PS51189">
    <property type="entry name" value="FAT"/>
    <property type="match status" value="1"/>
</dbReference>
<dbReference type="InterPro" id="IPR044107">
    <property type="entry name" value="PIKKc_ATM"/>
</dbReference>
<feature type="domain" description="PI3K/PI4K catalytic" evidence="11">
    <location>
        <begin position="1209"/>
        <end position="1525"/>
    </location>
</feature>
<evidence type="ECO:0000256" key="7">
    <source>
        <dbReference type="ARBA" id="ARBA00022777"/>
    </source>
</evidence>
<feature type="domain" description="FAT" evidence="12">
    <location>
        <begin position="456"/>
        <end position="1089"/>
    </location>
</feature>
<feature type="domain" description="FATC" evidence="13">
    <location>
        <begin position="1556"/>
        <end position="1588"/>
    </location>
</feature>
<evidence type="ECO:0000256" key="4">
    <source>
        <dbReference type="ARBA" id="ARBA00022679"/>
    </source>
</evidence>
<evidence type="ECO:0000259" key="12">
    <source>
        <dbReference type="PROSITE" id="PS51189"/>
    </source>
</evidence>
<dbReference type="SMART" id="SM01343">
    <property type="entry name" value="FATC"/>
    <property type="match status" value="1"/>
</dbReference>
<evidence type="ECO:0000259" key="13">
    <source>
        <dbReference type="PROSITE" id="PS51190"/>
    </source>
</evidence>
<dbReference type="InterPro" id="IPR003151">
    <property type="entry name" value="PIK-rel_kinase_FAT"/>
</dbReference>
<organism evidence="14 15">
    <name type="scientific">Priapulus caudatus</name>
    <name type="common">Priapulid worm</name>
    <dbReference type="NCBI Taxonomy" id="37621"/>
    <lineage>
        <taxon>Eukaryota</taxon>
        <taxon>Metazoa</taxon>
        <taxon>Ecdysozoa</taxon>
        <taxon>Scalidophora</taxon>
        <taxon>Priapulida</taxon>
        <taxon>Priapulimorpha</taxon>
        <taxon>Priapulimorphida</taxon>
        <taxon>Priapulidae</taxon>
        <taxon>Priapulus</taxon>
    </lineage>
</organism>
<dbReference type="PANTHER" id="PTHR37079:SF4">
    <property type="entry name" value="SERINE_THREONINE-PROTEIN KINASE ATM"/>
    <property type="match status" value="1"/>
</dbReference>
<keyword evidence="5" id="KW-0547">Nucleotide-binding</keyword>
<dbReference type="SMART" id="SM00146">
    <property type="entry name" value="PI3Kc"/>
    <property type="match status" value="1"/>
</dbReference>
<dbReference type="InterPro" id="IPR014009">
    <property type="entry name" value="PIK_FAT"/>
</dbReference>
<dbReference type="InterPro" id="IPR003152">
    <property type="entry name" value="FATC_dom"/>
</dbReference>
<dbReference type="Pfam" id="PF00454">
    <property type="entry name" value="PI3_PI4_kinase"/>
    <property type="match status" value="1"/>
</dbReference>
<keyword evidence="7" id="KW-0418">Kinase</keyword>
<dbReference type="Proteomes" id="UP000695022">
    <property type="component" value="Unplaced"/>
</dbReference>
<dbReference type="PROSITE" id="PS51190">
    <property type="entry name" value="FATC"/>
    <property type="match status" value="1"/>
</dbReference>
<gene>
    <name evidence="15" type="primary">LOC106812247</name>
</gene>
<evidence type="ECO:0000259" key="11">
    <source>
        <dbReference type="PROSITE" id="PS50290"/>
    </source>
</evidence>
<keyword evidence="4" id="KW-0808">Transferase</keyword>
<evidence type="ECO:0000313" key="15">
    <source>
        <dbReference type="RefSeq" id="XP_014671561.1"/>
    </source>
</evidence>
<evidence type="ECO:0000256" key="3">
    <source>
        <dbReference type="ARBA" id="ARBA00022527"/>
    </source>
</evidence>
<dbReference type="GeneID" id="106812247"/>